<reference evidence="4" key="1">
    <citation type="submission" date="2017-02" db="UniProtKB">
        <authorList>
            <consortium name="WormBaseParasite"/>
        </authorList>
    </citation>
    <scope>IDENTIFICATION</scope>
</reference>
<keyword evidence="3" id="KW-1185">Reference proteome</keyword>
<evidence type="ECO:0000313" key="2">
    <source>
        <dbReference type="Proteomes" id="UP000038040"/>
    </source>
</evidence>
<evidence type="ECO:0000313" key="4">
    <source>
        <dbReference type="WBParaSite" id="DME_0000725601-mRNA-1"/>
    </source>
</evidence>
<name>A0A0N4UI41_DRAME</name>
<sequence>MNVNDISGTANEYWSQLKTCLQKSGTSTLGYSRKCARWVPEATVQLSEKAAKVRISGDYSDYRASKNYNDSSKAGQESLLERCGLENGISGSDR</sequence>
<dbReference type="AlphaFoldDB" id="A0A0N4UI41"/>
<dbReference type="Proteomes" id="UP000274756">
    <property type="component" value="Unassembled WGS sequence"/>
</dbReference>
<dbReference type="EMBL" id="UYYG01001196">
    <property type="protein sequence ID" value="VDN59951.1"/>
    <property type="molecule type" value="Genomic_DNA"/>
</dbReference>
<evidence type="ECO:0000313" key="3">
    <source>
        <dbReference type="Proteomes" id="UP000274756"/>
    </source>
</evidence>
<accession>A0A0N4UI41</accession>
<protein>
    <submittedName>
        <fullName evidence="4">SCP domain-containing protein</fullName>
    </submittedName>
</protein>
<gene>
    <name evidence="1" type="ORF">DME_LOCUS9924</name>
</gene>
<dbReference type="Proteomes" id="UP000038040">
    <property type="component" value="Unplaced"/>
</dbReference>
<dbReference type="WBParaSite" id="DME_0000725601-mRNA-1">
    <property type="protein sequence ID" value="DME_0000725601-mRNA-1"/>
    <property type="gene ID" value="DME_0000725601"/>
</dbReference>
<proteinExistence type="predicted"/>
<reference evidence="1 3" key="2">
    <citation type="submission" date="2018-11" db="EMBL/GenBank/DDBJ databases">
        <authorList>
            <consortium name="Pathogen Informatics"/>
        </authorList>
    </citation>
    <scope>NUCLEOTIDE SEQUENCE [LARGE SCALE GENOMIC DNA]</scope>
</reference>
<organism evidence="2 4">
    <name type="scientific">Dracunculus medinensis</name>
    <name type="common">Guinea worm</name>
    <dbReference type="NCBI Taxonomy" id="318479"/>
    <lineage>
        <taxon>Eukaryota</taxon>
        <taxon>Metazoa</taxon>
        <taxon>Ecdysozoa</taxon>
        <taxon>Nematoda</taxon>
        <taxon>Chromadorea</taxon>
        <taxon>Rhabditida</taxon>
        <taxon>Spirurina</taxon>
        <taxon>Dracunculoidea</taxon>
        <taxon>Dracunculidae</taxon>
        <taxon>Dracunculus</taxon>
    </lineage>
</organism>
<evidence type="ECO:0000313" key="1">
    <source>
        <dbReference type="EMBL" id="VDN59951.1"/>
    </source>
</evidence>